<gene>
    <name evidence="1" type="ORF">DILT_LOCUS6293</name>
</gene>
<dbReference type="AlphaFoldDB" id="A0A3P7NPU2"/>
<reference evidence="1 2" key="1">
    <citation type="submission" date="2018-11" db="EMBL/GenBank/DDBJ databases">
        <authorList>
            <consortium name="Pathogen Informatics"/>
        </authorList>
    </citation>
    <scope>NUCLEOTIDE SEQUENCE [LARGE SCALE GENOMIC DNA]</scope>
</reference>
<evidence type="ECO:0000313" key="1">
    <source>
        <dbReference type="EMBL" id="VDN10462.1"/>
    </source>
</evidence>
<dbReference type="EMBL" id="UYRU01049198">
    <property type="protein sequence ID" value="VDN10462.1"/>
    <property type="molecule type" value="Genomic_DNA"/>
</dbReference>
<name>A0A3P7NPU2_DIBLA</name>
<accession>A0A3P7NPU2</accession>
<protein>
    <recommendedName>
        <fullName evidence="3">MATH domain-containing protein</fullName>
    </recommendedName>
</protein>
<dbReference type="Proteomes" id="UP000281553">
    <property type="component" value="Unassembled WGS sequence"/>
</dbReference>
<dbReference type="OrthoDB" id="10035275at2759"/>
<evidence type="ECO:0000313" key="2">
    <source>
        <dbReference type="Proteomes" id="UP000281553"/>
    </source>
</evidence>
<keyword evidence="2" id="KW-1185">Reference proteome</keyword>
<proteinExistence type="predicted"/>
<sequence>MLAHKEQILADSQLTTTAPLIRCVERPQPSNLLAAFTFLIPPSLVKGIRNEVQTSEFSYTGLLWQARVMRNELHIDVQLEFISRPPSISAVSETDSPNCGSSTVPNLTNLKDKKMVNFLFSVDLQFIVLNRQHFSENQSFSLPGAEFTPKHRSHCSKSFIETSYLSEGQFLFDDGSFLLELEFINSSLKMPLHLSTKSDLLSLEYGGKRPYSYADDEAEASQCIKFYTRTQNLGPRPWRFCITVPPSRLTSKQWPPERIGMYCYYSKEGRPKRRRKFFDDTDILTVVFDYTVAPHIETQQARFRIAPSARKSNTVYMAPDPAAALVSNLQTQIQSHVSTSSPASAFRPRLKLQLSQLLFKQSTSSALTCIDEGVQLFTSPLVDTEGFPWNLYVHFDKANSLDDRDKKNNLRDTLVRACLQPSEPRNAVSRVSENTIRVACWCLDVSGLAQSRQCDMIEQCTSFASRFQQLHGGPITECGDDTPKDYVFLGEAFSPSHCLWPLRSNNLPQPKWKSPDGANSNVSP</sequence>
<evidence type="ECO:0008006" key="3">
    <source>
        <dbReference type="Google" id="ProtNLM"/>
    </source>
</evidence>
<organism evidence="1 2">
    <name type="scientific">Dibothriocephalus latus</name>
    <name type="common">Fish tapeworm</name>
    <name type="synonym">Diphyllobothrium latum</name>
    <dbReference type="NCBI Taxonomy" id="60516"/>
    <lineage>
        <taxon>Eukaryota</taxon>
        <taxon>Metazoa</taxon>
        <taxon>Spiralia</taxon>
        <taxon>Lophotrochozoa</taxon>
        <taxon>Platyhelminthes</taxon>
        <taxon>Cestoda</taxon>
        <taxon>Eucestoda</taxon>
        <taxon>Diphyllobothriidea</taxon>
        <taxon>Diphyllobothriidae</taxon>
        <taxon>Dibothriocephalus</taxon>
    </lineage>
</organism>